<reference evidence="2 3" key="1">
    <citation type="journal article" date="2019" name="Nat. Med.">
        <title>A library of human gut bacterial isolates paired with longitudinal multiomics data enables mechanistic microbiome research.</title>
        <authorList>
            <person name="Poyet M."/>
            <person name="Groussin M."/>
            <person name="Gibbons S.M."/>
            <person name="Avila-Pacheco J."/>
            <person name="Jiang X."/>
            <person name="Kearney S.M."/>
            <person name="Perrotta A.R."/>
            <person name="Berdy B."/>
            <person name="Zhao S."/>
            <person name="Lieberman T.D."/>
            <person name="Swanson P.K."/>
            <person name="Smith M."/>
            <person name="Roesemann S."/>
            <person name="Alexander J.E."/>
            <person name="Rich S.A."/>
            <person name="Livny J."/>
            <person name="Vlamakis H."/>
            <person name="Clish C."/>
            <person name="Bullock K."/>
            <person name="Deik A."/>
            <person name="Scott J."/>
            <person name="Pierce K.A."/>
            <person name="Xavier R.J."/>
            <person name="Alm E.J."/>
        </authorList>
    </citation>
    <scope>NUCLEOTIDE SEQUENCE [LARGE SCALE GENOMIC DNA]</scope>
    <source>
        <strain evidence="2 3">BIOML-A2</strain>
    </source>
</reference>
<sequence>MSGVSQSTLDNLVNGKTFNPRICTLHRIALAFGMTVSEFLNFKDLNDFSFEDILDD</sequence>
<dbReference type="PROSITE" id="PS50943">
    <property type="entry name" value="HTH_CROC1"/>
    <property type="match status" value="1"/>
</dbReference>
<dbReference type="GO" id="GO:0003677">
    <property type="term" value="F:DNA binding"/>
    <property type="evidence" value="ECO:0007669"/>
    <property type="project" value="InterPro"/>
</dbReference>
<organism evidence="2 3">
    <name type="scientific">Flavonifractor plautii</name>
    <name type="common">Fusobacterium plautii</name>
    <dbReference type="NCBI Taxonomy" id="292800"/>
    <lineage>
        <taxon>Bacteria</taxon>
        <taxon>Bacillati</taxon>
        <taxon>Bacillota</taxon>
        <taxon>Clostridia</taxon>
        <taxon>Eubacteriales</taxon>
        <taxon>Oscillospiraceae</taxon>
        <taxon>Flavonifractor</taxon>
    </lineage>
</organism>
<dbReference type="RefSeq" id="WP_021630493.1">
    <property type="nucleotide sequence ID" value="NZ_CP084007.1"/>
</dbReference>
<dbReference type="InterPro" id="IPR001387">
    <property type="entry name" value="Cro/C1-type_HTH"/>
</dbReference>
<dbReference type="Proteomes" id="UP000434475">
    <property type="component" value="Unassembled WGS sequence"/>
</dbReference>
<comment type="caution">
    <text evidence="2">The sequence shown here is derived from an EMBL/GenBank/DDBJ whole genome shotgun (WGS) entry which is preliminary data.</text>
</comment>
<protein>
    <submittedName>
        <fullName evidence="2">Helix-turn-helix domain-containing protein</fullName>
    </submittedName>
</protein>
<dbReference type="SUPFAM" id="SSF47413">
    <property type="entry name" value="lambda repressor-like DNA-binding domains"/>
    <property type="match status" value="1"/>
</dbReference>
<dbReference type="InterPro" id="IPR010982">
    <property type="entry name" value="Lambda_DNA-bd_dom_sf"/>
</dbReference>
<dbReference type="AlphaFoldDB" id="A0A6I2RH66"/>
<name>A0A6I2RH66_FLAPL</name>
<proteinExistence type="predicted"/>
<evidence type="ECO:0000313" key="2">
    <source>
        <dbReference type="EMBL" id="MSB22927.1"/>
    </source>
</evidence>
<dbReference type="Pfam" id="PF13443">
    <property type="entry name" value="HTH_26"/>
    <property type="match status" value="1"/>
</dbReference>
<dbReference type="Gene3D" id="1.10.260.40">
    <property type="entry name" value="lambda repressor-like DNA-binding domains"/>
    <property type="match status" value="1"/>
</dbReference>
<evidence type="ECO:0000313" key="3">
    <source>
        <dbReference type="Proteomes" id="UP000434475"/>
    </source>
</evidence>
<gene>
    <name evidence="2" type="ORF">GKE97_26155</name>
</gene>
<evidence type="ECO:0000259" key="1">
    <source>
        <dbReference type="PROSITE" id="PS50943"/>
    </source>
</evidence>
<accession>A0A6I2RH66</accession>
<dbReference type="EMBL" id="WKPR01000059">
    <property type="protein sequence ID" value="MSB22927.1"/>
    <property type="molecule type" value="Genomic_DNA"/>
</dbReference>
<dbReference type="CDD" id="cd00093">
    <property type="entry name" value="HTH_XRE"/>
    <property type="match status" value="1"/>
</dbReference>
<feature type="domain" description="HTH cro/C1-type" evidence="1">
    <location>
        <begin position="1"/>
        <end position="39"/>
    </location>
</feature>